<organism evidence="6 7">
    <name type="scientific">Aquimarina spongiae</name>
    <dbReference type="NCBI Taxonomy" id="570521"/>
    <lineage>
        <taxon>Bacteria</taxon>
        <taxon>Pseudomonadati</taxon>
        <taxon>Bacteroidota</taxon>
        <taxon>Flavobacteriia</taxon>
        <taxon>Flavobacteriales</taxon>
        <taxon>Flavobacteriaceae</taxon>
        <taxon>Aquimarina</taxon>
    </lineage>
</organism>
<dbReference type="InterPro" id="IPR032808">
    <property type="entry name" value="DoxX"/>
</dbReference>
<evidence type="ECO:0000256" key="1">
    <source>
        <dbReference type="ARBA" id="ARBA00004141"/>
    </source>
</evidence>
<feature type="transmembrane region" description="Helical" evidence="5">
    <location>
        <begin position="72"/>
        <end position="90"/>
    </location>
</feature>
<dbReference type="EMBL" id="FQYP01000006">
    <property type="protein sequence ID" value="SHJ17349.1"/>
    <property type="molecule type" value="Genomic_DNA"/>
</dbReference>
<keyword evidence="7" id="KW-1185">Reference proteome</keyword>
<sequence>MKKNKMIYWTATILMSLLFILSASMYLFNYERASGFFINLGFPTWLIYPLAILKVLGVLTILTKKSTFLKELAYSGFLFDALLALTAHLMVRDHEYMPALLSIVFIITSWAYDRKVFGNYKQTIINHGK</sequence>
<protein>
    <submittedName>
        <fullName evidence="6">DoxX-like family protein</fullName>
    </submittedName>
</protein>
<evidence type="ECO:0000256" key="2">
    <source>
        <dbReference type="ARBA" id="ARBA00022692"/>
    </source>
</evidence>
<keyword evidence="3 5" id="KW-1133">Transmembrane helix</keyword>
<gene>
    <name evidence="6" type="ORF">SAMN04488508_10675</name>
</gene>
<feature type="transmembrane region" description="Helical" evidence="5">
    <location>
        <begin position="7"/>
        <end position="28"/>
    </location>
</feature>
<dbReference type="Proteomes" id="UP000184432">
    <property type="component" value="Unassembled WGS sequence"/>
</dbReference>
<dbReference type="OrthoDB" id="7960583at2"/>
<dbReference type="GO" id="GO:0016020">
    <property type="term" value="C:membrane"/>
    <property type="evidence" value="ECO:0007669"/>
    <property type="project" value="UniProtKB-SubCell"/>
</dbReference>
<dbReference type="AlphaFoldDB" id="A0A1M6H5F6"/>
<name>A0A1M6H5F6_9FLAO</name>
<evidence type="ECO:0000256" key="5">
    <source>
        <dbReference type="SAM" id="Phobius"/>
    </source>
</evidence>
<keyword evidence="2 5" id="KW-0812">Transmembrane</keyword>
<evidence type="ECO:0000313" key="7">
    <source>
        <dbReference type="Proteomes" id="UP000184432"/>
    </source>
</evidence>
<proteinExistence type="predicted"/>
<evidence type="ECO:0000256" key="4">
    <source>
        <dbReference type="ARBA" id="ARBA00023136"/>
    </source>
</evidence>
<dbReference type="RefSeq" id="WP_073316794.1">
    <property type="nucleotide sequence ID" value="NZ_FQYP01000006.1"/>
</dbReference>
<dbReference type="STRING" id="570521.SAMN04488508_10675"/>
<feature type="transmembrane region" description="Helical" evidence="5">
    <location>
        <begin position="40"/>
        <end position="60"/>
    </location>
</feature>
<feature type="transmembrane region" description="Helical" evidence="5">
    <location>
        <begin position="96"/>
        <end position="112"/>
    </location>
</feature>
<accession>A0A1M6H5F6</accession>
<evidence type="ECO:0000313" key="6">
    <source>
        <dbReference type="EMBL" id="SHJ17349.1"/>
    </source>
</evidence>
<evidence type="ECO:0000256" key="3">
    <source>
        <dbReference type="ARBA" id="ARBA00022989"/>
    </source>
</evidence>
<reference evidence="7" key="1">
    <citation type="submission" date="2016-11" db="EMBL/GenBank/DDBJ databases">
        <authorList>
            <person name="Varghese N."/>
            <person name="Submissions S."/>
        </authorList>
    </citation>
    <scope>NUCLEOTIDE SEQUENCE [LARGE SCALE GENOMIC DNA]</scope>
    <source>
        <strain evidence="7">DSM 22623</strain>
    </source>
</reference>
<dbReference type="Pfam" id="PF13564">
    <property type="entry name" value="DoxX_2"/>
    <property type="match status" value="1"/>
</dbReference>
<keyword evidence="4 5" id="KW-0472">Membrane</keyword>
<comment type="subcellular location">
    <subcellularLocation>
        <location evidence="1">Membrane</location>
        <topology evidence="1">Multi-pass membrane protein</topology>
    </subcellularLocation>
</comment>